<comment type="function">
    <text evidence="1">Involved in DNA recombination.</text>
</comment>
<reference evidence="6" key="1">
    <citation type="submission" date="2022-05" db="EMBL/GenBank/DDBJ databases">
        <title>Using nanopore sequencing to obtain complete genomes from saliva samples.</title>
        <authorList>
            <person name="Baker J.L."/>
        </authorList>
    </citation>
    <scope>NUCLEOTIDE SEQUENCE</scope>
    <source>
        <strain evidence="6">JCVI-JB-Ag32</strain>
    </source>
</reference>
<name>A0A9E7DCK8_9ACTO</name>
<keyword evidence="4" id="KW-0233">DNA recombination</keyword>
<dbReference type="Pfam" id="PF02646">
    <property type="entry name" value="RmuC"/>
    <property type="match status" value="1"/>
</dbReference>
<dbReference type="KEGG" id="agh:M3I41_01820"/>
<dbReference type="AlphaFoldDB" id="A0A9E7DCK8"/>
<comment type="similarity">
    <text evidence="2">Belongs to the RmuC family.</text>
</comment>
<evidence type="ECO:0000256" key="2">
    <source>
        <dbReference type="ARBA" id="ARBA00009840"/>
    </source>
</evidence>
<dbReference type="EMBL" id="CP097095">
    <property type="protein sequence ID" value="UQF80039.1"/>
    <property type="molecule type" value="Genomic_DNA"/>
</dbReference>
<evidence type="ECO:0000256" key="1">
    <source>
        <dbReference type="ARBA" id="ARBA00003416"/>
    </source>
</evidence>
<evidence type="ECO:0000256" key="4">
    <source>
        <dbReference type="ARBA" id="ARBA00023172"/>
    </source>
</evidence>
<dbReference type="Proteomes" id="UP000830236">
    <property type="component" value="Chromosome"/>
</dbReference>
<feature type="coiled-coil region" evidence="5">
    <location>
        <begin position="39"/>
        <end position="73"/>
    </location>
</feature>
<sequence>MSIVNAIALLLLGITLGTALGWALATARAARLTANGGEVARMRADAAGASARAQALEQQLRTEQQRTLEAQQRARQDGAVLTALEPVREQLEHMALRVEQMELQRSKQNAIIAERLRASDAAQERLRASTASLESALRSRSARGMWGEMELRRVLELGGMSEHIDFELQKSVSTLRKQNRVGSLNTAPSPANGSARPDATILLPGGEFLAIDAKAPLDAFLRGADAGAKGDQDAANSYLADHAAAVRSHINELIRRNYPEQLGQGPQFTIMFIPSEAVLSAALEVDASLLEYALANGVLLTTPISLLAVARTVADAWMQNAINDDARQLLAIGSTLYKRLGTVARYMDDLGASLRRSVQTYNKTVNSIEKNLLSTAKGLENLGNTLTSPSPIASEAAQIRSFSAPELTNPDLEGPR</sequence>
<evidence type="ECO:0000256" key="5">
    <source>
        <dbReference type="SAM" id="Coils"/>
    </source>
</evidence>
<proteinExistence type="inferred from homology"/>
<protein>
    <submittedName>
        <fullName evidence="6">DNA recombination protein RmuC</fullName>
    </submittedName>
</protein>
<keyword evidence="3 5" id="KW-0175">Coiled coil</keyword>
<dbReference type="PANTHER" id="PTHR30563:SF0">
    <property type="entry name" value="DNA RECOMBINATION PROTEIN RMUC"/>
    <property type="match status" value="1"/>
</dbReference>
<dbReference type="InterPro" id="IPR003798">
    <property type="entry name" value="DNA_recombination_RmuC"/>
</dbReference>
<accession>A0A9E7DCK8</accession>
<evidence type="ECO:0000313" key="7">
    <source>
        <dbReference type="Proteomes" id="UP000830236"/>
    </source>
</evidence>
<organism evidence="6 7">
    <name type="scientific">Actinomyces graevenitzii</name>
    <dbReference type="NCBI Taxonomy" id="55565"/>
    <lineage>
        <taxon>Bacteria</taxon>
        <taxon>Bacillati</taxon>
        <taxon>Actinomycetota</taxon>
        <taxon>Actinomycetes</taxon>
        <taxon>Actinomycetales</taxon>
        <taxon>Actinomycetaceae</taxon>
        <taxon>Actinomyces</taxon>
    </lineage>
</organism>
<gene>
    <name evidence="6" type="ORF">M3I41_01820</name>
</gene>
<evidence type="ECO:0000313" key="6">
    <source>
        <dbReference type="EMBL" id="UQF80039.1"/>
    </source>
</evidence>
<dbReference type="PANTHER" id="PTHR30563">
    <property type="entry name" value="DNA RECOMBINATION PROTEIN RMUC"/>
    <property type="match status" value="1"/>
</dbReference>
<dbReference type="GO" id="GO:0006310">
    <property type="term" value="P:DNA recombination"/>
    <property type="evidence" value="ECO:0007669"/>
    <property type="project" value="UniProtKB-KW"/>
</dbReference>
<evidence type="ECO:0000256" key="3">
    <source>
        <dbReference type="ARBA" id="ARBA00023054"/>
    </source>
</evidence>